<keyword evidence="3 6" id="KW-0732">Signal</keyword>
<evidence type="ECO:0000256" key="2">
    <source>
        <dbReference type="ARBA" id="ARBA00022525"/>
    </source>
</evidence>
<evidence type="ECO:0000313" key="8">
    <source>
        <dbReference type="EMBL" id="AYQ95688.1"/>
    </source>
</evidence>
<dbReference type="AlphaFoldDB" id="A0A3G3LP85"/>
<feature type="chain" id="PRO_5018152350" evidence="6">
    <location>
        <begin position="20"/>
        <end position="158"/>
    </location>
</feature>
<sequence>MQFTTIASLLAAAAGLVSAAPLESRQDNASCPVSTEGDYVWKISEFYGRKPEGTYYNSLGFNIKATNGGTLDFTCSAQADKLEDHKWYSCGENSFMSFSFDSDRSGLLLKQGVSDDITYVGTTTLPNYCRAGGNGPQDFVCQGVSDAYITLVTLPDDE</sequence>
<dbReference type="Allergome" id="2648">
    <property type="allergen name" value="Ulo c 1"/>
</dbReference>
<evidence type="ECO:0000256" key="1">
    <source>
        <dbReference type="ARBA" id="ARBA00004613"/>
    </source>
</evidence>
<comment type="subcellular location">
    <subcellularLocation>
        <location evidence="1">Secreted</location>
    </subcellularLocation>
</comment>
<feature type="domain" description="AA1-like" evidence="7">
    <location>
        <begin position="36"/>
        <end position="154"/>
    </location>
</feature>
<feature type="signal peptide" evidence="6">
    <location>
        <begin position="1"/>
        <end position="19"/>
    </location>
</feature>
<dbReference type="CDD" id="cd12798">
    <property type="entry name" value="Alt_A1"/>
    <property type="match status" value="1"/>
</dbReference>
<evidence type="ECO:0000256" key="5">
    <source>
        <dbReference type="PROSITE-ProRule" id="PRU01243"/>
    </source>
</evidence>
<dbReference type="SMR" id="A0A3G3LP85"/>
<reference evidence="8" key="1">
    <citation type="submission" date="2018-08" db="EMBL/GenBank/DDBJ databases">
        <authorList>
            <person name="Pfeiffer S."/>
            <person name="Sandler P.J."/>
            <person name="Swoboda I."/>
        </authorList>
    </citation>
    <scope>NUCLEOTIDE SEQUENCE</scope>
</reference>
<evidence type="ECO:0000259" key="7">
    <source>
        <dbReference type="PROSITE" id="PS51895"/>
    </source>
</evidence>
<dbReference type="Allergome" id="12187">
    <property type="allergen name" value="Ulo c 1.0101"/>
</dbReference>
<dbReference type="PROSITE" id="PS51895">
    <property type="entry name" value="AA1"/>
    <property type="match status" value="1"/>
</dbReference>
<evidence type="ECO:0000256" key="3">
    <source>
        <dbReference type="ARBA" id="ARBA00022729"/>
    </source>
</evidence>
<keyword evidence="4 5" id="KW-1015">Disulfide bond</keyword>
<dbReference type="InterPro" id="IPR032382">
    <property type="entry name" value="AltA1"/>
</dbReference>
<dbReference type="EMBL" id="MH716394">
    <property type="protein sequence ID" value="AYQ95688.1"/>
    <property type="molecule type" value="mRNA"/>
</dbReference>
<keyword evidence="2" id="KW-0964">Secreted</keyword>
<proteinExistence type="evidence at transcript level"/>
<feature type="disulfide bond" evidence="5">
    <location>
        <begin position="129"/>
        <end position="141"/>
    </location>
</feature>
<name>A0A3G3LP85_9PLEO</name>
<evidence type="ECO:0000256" key="4">
    <source>
        <dbReference type="ARBA" id="ARBA00023157"/>
    </source>
</evidence>
<accession>A0A3G3LP85</accession>
<dbReference type="Pfam" id="PF16541">
    <property type="entry name" value="AltA1"/>
    <property type="match status" value="1"/>
</dbReference>
<dbReference type="GO" id="GO:0005576">
    <property type="term" value="C:extracellular region"/>
    <property type="evidence" value="ECO:0007669"/>
    <property type="project" value="UniProtKB-SubCell"/>
</dbReference>
<feature type="disulfide bond" evidence="5">
    <location>
        <begin position="75"/>
        <end position="90"/>
    </location>
</feature>
<dbReference type="Gene3D" id="2.40.350.20">
    <property type="match status" value="1"/>
</dbReference>
<protein>
    <submittedName>
        <fullName evidence="8">Major allergen Ulo c 1</fullName>
    </submittedName>
</protein>
<organism evidence="8">
    <name type="scientific">Alternaria chartarum</name>
    <dbReference type="NCBI Taxonomy" id="119957"/>
    <lineage>
        <taxon>Eukaryota</taxon>
        <taxon>Fungi</taxon>
        <taxon>Dikarya</taxon>
        <taxon>Ascomycota</taxon>
        <taxon>Pezizomycotina</taxon>
        <taxon>Dothideomycetes</taxon>
        <taxon>Pleosporomycetidae</taxon>
        <taxon>Pleosporales</taxon>
        <taxon>Pleosporineae</taxon>
        <taxon>Pleosporaceae</taxon>
        <taxon>Alternaria</taxon>
        <taxon>Alternaria sect. Pseudoulocladium</taxon>
    </lineage>
</organism>
<evidence type="ECO:0000256" key="6">
    <source>
        <dbReference type="SAM" id="SignalP"/>
    </source>
</evidence>